<evidence type="ECO:0000256" key="2">
    <source>
        <dbReference type="ARBA" id="ARBA00012662"/>
    </source>
</evidence>
<dbReference type="EC" id="3.2.1.51" evidence="2"/>
<evidence type="ECO:0000256" key="5">
    <source>
        <dbReference type="ARBA" id="ARBA00023295"/>
    </source>
</evidence>
<feature type="chain" id="PRO_5005527449" description="alpha-L-fucosidase" evidence="6">
    <location>
        <begin position="28"/>
        <end position="500"/>
    </location>
</feature>
<dbReference type="Gene3D" id="3.20.20.80">
    <property type="entry name" value="Glycosidases"/>
    <property type="match status" value="1"/>
</dbReference>
<dbReference type="GO" id="GO:0004560">
    <property type="term" value="F:alpha-L-fucosidase activity"/>
    <property type="evidence" value="ECO:0000318"/>
    <property type="project" value="GO_Central"/>
</dbReference>
<keyword evidence="9" id="KW-1185">Reference proteome</keyword>
<dbReference type="OMA" id="YFFDSWF"/>
<dbReference type="OrthoDB" id="6039950at2759"/>
<dbReference type="EMBL" id="LFYR01001173">
    <property type="protein sequence ID" value="KMZ64179.1"/>
    <property type="molecule type" value="Genomic_DNA"/>
</dbReference>
<feature type="domain" description="Glycoside hydrolase family 29 N-terminal" evidence="7">
    <location>
        <begin position="77"/>
        <end position="335"/>
    </location>
</feature>
<protein>
    <recommendedName>
        <fullName evidence="2">alpha-L-fucosidase</fullName>
        <ecNumber evidence="2">3.2.1.51</ecNumber>
    </recommendedName>
</protein>
<keyword evidence="5" id="KW-0326">Glycosidase</keyword>
<dbReference type="Proteomes" id="UP000036987">
    <property type="component" value="Unassembled WGS sequence"/>
</dbReference>
<reference evidence="9" key="1">
    <citation type="journal article" date="2016" name="Nature">
        <title>The genome of the seagrass Zostera marina reveals angiosperm adaptation to the sea.</title>
        <authorList>
            <person name="Olsen J.L."/>
            <person name="Rouze P."/>
            <person name="Verhelst B."/>
            <person name="Lin Y.-C."/>
            <person name="Bayer T."/>
            <person name="Collen J."/>
            <person name="Dattolo E."/>
            <person name="De Paoli E."/>
            <person name="Dittami S."/>
            <person name="Maumus F."/>
            <person name="Michel G."/>
            <person name="Kersting A."/>
            <person name="Lauritano C."/>
            <person name="Lohaus R."/>
            <person name="Toepel M."/>
            <person name="Tonon T."/>
            <person name="Vanneste K."/>
            <person name="Amirebrahimi M."/>
            <person name="Brakel J."/>
            <person name="Bostroem C."/>
            <person name="Chovatia M."/>
            <person name="Grimwood J."/>
            <person name="Jenkins J.W."/>
            <person name="Jueterbock A."/>
            <person name="Mraz A."/>
            <person name="Stam W.T."/>
            <person name="Tice H."/>
            <person name="Bornberg-Bauer E."/>
            <person name="Green P.J."/>
            <person name="Pearson G.A."/>
            <person name="Procaccini G."/>
            <person name="Duarte C.M."/>
            <person name="Schmutz J."/>
            <person name="Reusch T.B.H."/>
            <person name="Van de Peer Y."/>
        </authorList>
    </citation>
    <scope>NUCLEOTIDE SEQUENCE [LARGE SCALE GENOMIC DNA]</scope>
    <source>
        <strain evidence="9">cv. Finnish</strain>
    </source>
</reference>
<dbReference type="Gene3D" id="2.60.120.260">
    <property type="entry name" value="Galactose-binding domain-like"/>
    <property type="match status" value="1"/>
</dbReference>
<name>A0A0K9P5B1_ZOSMR</name>
<evidence type="ECO:0000256" key="1">
    <source>
        <dbReference type="ARBA" id="ARBA00007951"/>
    </source>
</evidence>
<dbReference type="AlphaFoldDB" id="A0A0K9P5B1"/>
<evidence type="ECO:0000259" key="7">
    <source>
        <dbReference type="Pfam" id="PF01120"/>
    </source>
</evidence>
<dbReference type="SMART" id="SM00812">
    <property type="entry name" value="Alpha_L_fucos"/>
    <property type="match status" value="1"/>
</dbReference>
<dbReference type="FunFam" id="3.20.20.80:FF:000052">
    <property type="entry name" value="Putative alpha-L-fucosidase 1"/>
    <property type="match status" value="1"/>
</dbReference>
<dbReference type="GO" id="GO:0006004">
    <property type="term" value="P:fucose metabolic process"/>
    <property type="evidence" value="ECO:0000318"/>
    <property type="project" value="GO_Central"/>
</dbReference>
<proteinExistence type="inferred from homology"/>
<dbReference type="PANTHER" id="PTHR10030">
    <property type="entry name" value="ALPHA-L-FUCOSIDASE"/>
    <property type="match status" value="1"/>
</dbReference>
<organism evidence="8 9">
    <name type="scientific">Zostera marina</name>
    <name type="common">Eelgrass</name>
    <dbReference type="NCBI Taxonomy" id="29655"/>
    <lineage>
        <taxon>Eukaryota</taxon>
        <taxon>Viridiplantae</taxon>
        <taxon>Streptophyta</taxon>
        <taxon>Embryophyta</taxon>
        <taxon>Tracheophyta</taxon>
        <taxon>Spermatophyta</taxon>
        <taxon>Magnoliopsida</taxon>
        <taxon>Liliopsida</taxon>
        <taxon>Zosteraceae</taxon>
        <taxon>Zostera</taxon>
    </lineage>
</organism>
<keyword evidence="4" id="KW-0378">Hydrolase</keyword>
<gene>
    <name evidence="8" type="ORF">ZOSMA_37G00590</name>
</gene>
<sequence length="500" mass="56477">MSIRSSSPQHFIVVVVLLPYLSYLSSSSREEPPPLPVEPLPTNAQLQWQAGEMVMFLHFGMNTFTDSEWGTGTVDPTVFYPNSLNATQWAEAAKDAGFSRMVLTAKHHDGFCLWPSKYTNYSVENSGIRDVVGDTAAAARDQGIGFGLYLSPWDRHEECYGNSKEYNEFYLGQMSELLESYGEITEVFLDGAPGKNLTTTKYYFPCWFDFIHQLQPNAVIFSDSGPDSRWVGDEAGFAGPTCWSPFNISLDMIGNTNFDYSTGGDPKGRNWVPAECDVSIRSGWFWHSDEHPKSAMELLDIYYKSIGRNCLLILNVPPNSSGLIADEDLQVLHEFTKIRHSIFDINFAKDAVFSPSSTRRGGGFKISNVLQKDLRSYWAPAENQQQSSFWEIHVDLQKPMVFNVLHVGEPIQMGQRISKFRLDVLIEDEWHTILVGTTVGYKRLLLFPKVEARCIKFIIGESRADYPLLSYLAIHLDEFSDLSVEDAGRTEIGLADSRRR</sequence>
<keyword evidence="3 6" id="KW-0732">Signal</keyword>
<comment type="caution">
    <text evidence="8">The sequence shown here is derived from an EMBL/GenBank/DDBJ whole genome shotgun (WGS) entry which is preliminary data.</text>
</comment>
<dbReference type="Pfam" id="PF01120">
    <property type="entry name" value="Alpha_L_fucos"/>
    <property type="match status" value="1"/>
</dbReference>
<dbReference type="InterPro" id="IPR017853">
    <property type="entry name" value="GH"/>
</dbReference>
<evidence type="ECO:0000313" key="9">
    <source>
        <dbReference type="Proteomes" id="UP000036987"/>
    </source>
</evidence>
<dbReference type="STRING" id="29655.A0A0K9P5B1"/>
<evidence type="ECO:0000256" key="4">
    <source>
        <dbReference type="ARBA" id="ARBA00022801"/>
    </source>
</evidence>
<evidence type="ECO:0000256" key="3">
    <source>
        <dbReference type="ARBA" id="ARBA00022729"/>
    </source>
</evidence>
<comment type="similarity">
    <text evidence="1">Belongs to the glycosyl hydrolase 29 family.</text>
</comment>
<dbReference type="SUPFAM" id="SSF51445">
    <property type="entry name" value="(Trans)glycosidases"/>
    <property type="match status" value="1"/>
</dbReference>
<dbReference type="InterPro" id="IPR000933">
    <property type="entry name" value="Glyco_hydro_29"/>
</dbReference>
<dbReference type="GO" id="GO:0005764">
    <property type="term" value="C:lysosome"/>
    <property type="evidence" value="ECO:0000318"/>
    <property type="project" value="GO_Central"/>
</dbReference>
<evidence type="ECO:0000313" key="8">
    <source>
        <dbReference type="EMBL" id="KMZ64179.1"/>
    </source>
</evidence>
<evidence type="ECO:0000256" key="6">
    <source>
        <dbReference type="SAM" id="SignalP"/>
    </source>
</evidence>
<dbReference type="PANTHER" id="PTHR10030:SF27">
    <property type="entry name" value="ALPHA-L-FUCOSIDASE 1"/>
    <property type="match status" value="1"/>
</dbReference>
<dbReference type="InterPro" id="IPR008979">
    <property type="entry name" value="Galactose-bd-like_sf"/>
</dbReference>
<dbReference type="GO" id="GO:0016139">
    <property type="term" value="P:glycoside catabolic process"/>
    <property type="evidence" value="ECO:0000318"/>
    <property type="project" value="GO_Central"/>
</dbReference>
<accession>A0A0K9P5B1</accession>
<dbReference type="SUPFAM" id="SSF49785">
    <property type="entry name" value="Galactose-binding domain-like"/>
    <property type="match status" value="1"/>
</dbReference>
<dbReference type="InterPro" id="IPR057739">
    <property type="entry name" value="Glyco_hydro_29_N"/>
</dbReference>
<feature type="signal peptide" evidence="6">
    <location>
        <begin position="1"/>
        <end position="27"/>
    </location>
</feature>